<feature type="domain" description="Cytochrome c" evidence="7">
    <location>
        <begin position="207"/>
        <end position="317"/>
    </location>
</feature>
<feature type="binding site" description="covalent" evidence="4">
    <location>
        <position position="222"/>
    </location>
    <ligand>
        <name>heme c</name>
        <dbReference type="ChEBI" id="CHEBI:61717"/>
        <label>2</label>
    </ligand>
</feature>
<dbReference type="SUPFAM" id="SSF46626">
    <property type="entry name" value="Cytochrome c"/>
    <property type="match status" value="3"/>
</dbReference>
<feature type="domain" description="Cytochrome c" evidence="7">
    <location>
        <begin position="62"/>
        <end position="165"/>
    </location>
</feature>
<evidence type="ECO:0000256" key="1">
    <source>
        <dbReference type="ARBA" id="ARBA00022617"/>
    </source>
</evidence>
<feature type="domain" description="Cytochrome c" evidence="7">
    <location>
        <begin position="333"/>
        <end position="423"/>
    </location>
</feature>
<dbReference type="InterPro" id="IPR014353">
    <property type="entry name" value="Membr-bd_ADH_cyt_c"/>
</dbReference>
<dbReference type="InterPro" id="IPR036909">
    <property type="entry name" value="Cyt_c-like_dom_sf"/>
</dbReference>
<proteinExistence type="predicted"/>
<dbReference type="GO" id="GO:0020037">
    <property type="term" value="F:heme binding"/>
    <property type="evidence" value="ECO:0007669"/>
    <property type="project" value="InterPro"/>
</dbReference>
<dbReference type="AlphaFoldDB" id="A0AB73I5H2"/>
<feature type="binding site" description="covalent" evidence="4">
    <location>
        <position position="349"/>
    </location>
    <ligand>
        <name>heme c</name>
        <dbReference type="ChEBI" id="CHEBI:61717"/>
        <label>3</label>
    </ligand>
</feature>
<accession>A0AB73I5H2</accession>
<dbReference type="PANTHER" id="PTHR35008">
    <property type="entry name" value="BLL4482 PROTEIN-RELATED"/>
    <property type="match status" value="1"/>
</dbReference>
<feature type="binding site" description="covalent" evidence="4">
    <location>
        <position position="79"/>
    </location>
    <ligand>
        <name>heme c</name>
        <dbReference type="ChEBI" id="CHEBI:61717"/>
        <label>1</label>
    </ligand>
</feature>
<feature type="binding site" description="covalent" evidence="4">
    <location>
        <position position="346"/>
    </location>
    <ligand>
        <name>heme c</name>
        <dbReference type="ChEBI" id="CHEBI:61717"/>
        <label>3</label>
    </ligand>
</feature>
<dbReference type="InterPro" id="IPR009056">
    <property type="entry name" value="Cyt_c-like_dom"/>
</dbReference>
<evidence type="ECO:0000259" key="7">
    <source>
        <dbReference type="PROSITE" id="PS51007"/>
    </source>
</evidence>
<feature type="binding site" description="axial binding residue" evidence="5">
    <location>
        <position position="80"/>
    </location>
    <ligand>
        <name>heme c</name>
        <dbReference type="ChEBI" id="CHEBI:61717"/>
        <label>1</label>
    </ligand>
    <ligandPart>
        <name>Fe</name>
        <dbReference type="ChEBI" id="CHEBI:18248"/>
    </ligandPart>
</feature>
<feature type="signal peptide" evidence="6">
    <location>
        <begin position="1"/>
        <end position="26"/>
    </location>
</feature>
<feature type="binding site" description="axial binding residue" evidence="5">
    <location>
        <position position="350"/>
    </location>
    <ligand>
        <name>heme c</name>
        <dbReference type="ChEBI" id="CHEBI:61717"/>
        <label>3</label>
    </ligand>
    <ligandPart>
        <name>Fe</name>
        <dbReference type="ChEBI" id="CHEBI:18248"/>
    </ligandPart>
</feature>
<keyword evidence="6" id="KW-0732">Signal</keyword>
<dbReference type="GO" id="GO:0005506">
    <property type="term" value="F:iron ion binding"/>
    <property type="evidence" value="ECO:0007669"/>
    <property type="project" value="InterPro"/>
</dbReference>
<dbReference type="Pfam" id="PF00034">
    <property type="entry name" value="Cytochrom_C"/>
    <property type="match status" value="2"/>
</dbReference>
<evidence type="ECO:0000313" key="9">
    <source>
        <dbReference type="Proteomes" id="UP001229486"/>
    </source>
</evidence>
<dbReference type="GO" id="GO:0016020">
    <property type="term" value="C:membrane"/>
    <property type="evidence" value="ECO:0007669"/>
    <property type="project" value="InterPro"/>
</dbReference>
<dbReference type="GO" id="GO:0009055">
    <property type="term" value="F:electron transfer activity"/>
    <property type="evidence" value="ECO:0007669"/>
    <property type="project" value="InterPro"/>
</dbReference>
<evidence type="ECO:0000313" key="8">
    <source>
        <dbReference type="EMBL" id="MDP9645255.1"/>
    </source>
</evidence>
<feature type="binding site" description="covalent" evidence="4">
    <location>
        <position position="225"/>
    </location>
    <ligand>
        <name>heme c</name>
        <dbReference type="ChEBI" id="CHEBI:61717"/>
        <label>2</label>
    </ligand>
</feature>
<feature type="chain" id="PRO_5044500890" evidence="6">
    <location>
        <begin position="27"/>
        <end position="444"/>
    </location>
</feature>
<feature type="binding site" description="axial binding residue" evidence="5">
    <location>
        <position position="226"/>
    </location>
    <ligand>
        <name>heme c</name>
        <dbReference type="ChEBI" id="CHEBI:61717"/>
        <label>2</label>
    </ligand>
    <ligandPart>
        <name>Fe</name>
        <dbReference type="ChEBI" id="CHEBI:18248"/>
    </ligandPart>
</feature>
<evidence type="ECO:0000256" key="3">
    <source>
        <dbReference type="ARBA" id="ARBA00023004"/>
    </source>
</evidence>
<dbReference type="PIRSF" id="PIRSF000018">
    <property type="entry name" value="Mb_ADH_cyt_c"/>
    <property type="match status" value="1"/>
</dbReference>
<organism evidence="8 9">
    <name type="scientific">Paraburkholderia caledonica</name>
    <dbReference type="NCBI Taxonomy" id="134536"/>
    <lineage>
        <taxon>Bacteria</taxon>
        <taxon>Pseudomonadati</taxon>
        <taxon>Pseudomonadota</taxon>
        <taxon>Betaproteobacteria</taxon>
        <taxon>Burkholderiales</taxon>
        <taxon>Burkholderiaceae</taxon>
        <taxon>Paraburkholderia</taxon>
    </lineage>
</organism>
<name>A0AB73I5H2_9BURK</name>
<comment type="cofactor">
    <cofactor evidence="4">
        <name>heme c</name>
        <dbReference type="ChEBI" id="CHEBI:61717"/>
    </cofactor>
    <text evidence="4">Binds 3 heme c groups covalently per subunit.</text>
</comment>
<keyword evidence="2 5" id="KW-0479">Metal-binding</keyword>
<protein>
    <submittedName>
        <fullName evidence="8">Mono/diheme cytochrome c family protein</fullName>
    </submittedName>
</protein>
<dbReference type="InterPro" id="IPR051459">
    <property type="entry name" value="Cytochrome_c-type_DH"/>
</dbReference>
<dbReference type="GO" id="GO:0016614">
    <property type="term" value="F:oxidoreductase activity, acting on CH-OH group of donors"/>
    <property type="evidence" value="ECO:0007669"/>
    <property type="project" value="InterPro"/>
</dbReference>
<gene>
    <name evidence="8" type="ORF">J2793_000677</name>
</gene>
<keyword evidence="3 5" id="KW-0408">Iron</keyword>
<dbReference type="PROSITE" id="PS51007">
    <property type="entry name" value="CYTC"/>
    <property type="match status" value="3"/>
</dbReference>
<feature type="binding site" description="covalent" evidence="4">
    <location>
        <position position="76"/>
    </location>
    <ligand>
        <name>heme c</name>
        <dbReference type="ChEBI" id="CHEBI:61717"/>
        <label>1</label>
    </ligand>
</feature>
<evidence type="ECO:0000256" key="4">
    <source>
        <dbReference type="PIRSR" id="PIRSR000018-50"/>
    </source>
</evidence>
<dbReference type="PANTHER" id="PTHR35008:SF4">
    <property type="entry name" value="BLL4482 PROTEIN"/>
    <property type="match status" value="1"/>
</dbReference>
<dbReference type="Proteomes" id="UP001229486">
    <property type="component" value="Unassembled WGS sequence"/>
</dbReference>
<dbReference type="EMBL" id="JAURTK010000001">
    <property type="protein sequence ID" value="MDP9645255.1"/>
    <property type="molecule type" value="Genomic_DNA"/>
</dbReference>
<keyword evidence="1 4" id="KW-0349">Heme</keyword>
<evidence type="ECO:0000256" key="2">
    <source>
        <dbReference type="ARBA" id="ARBA00022723"/>
    </source>
</evidence>
<evidence type="ECO:0000256" key="6">
    <source>
        <dbReference type="SAM" id="SignalP"/>
    </source>
</evidence>
<dbReference type="Gene3D" id="1.10.760.10">
    <property type="entry name" value="Cytochrome c-like domain"/>
    <property type="match status" value="2"/>
</dbReference>
<reference evidence="8" key="1">
    <citation type="submission" date="2023-07" db="EMBL/GenBank/DDBJ databases">
        <title>Sorghum-associated microbial communities from plants grown in Nebraska, USA.</title>
        <authorList>
            <person name="Schachtman D."/>
        </authorList>
    </citation>
    <scope>NUCLEOTIDE SEQUENCE</scope>
    <source>
        <strain evidence="8">DS1061</strain>
    </source>
</reference>
<sequence length="444" mass="48604">MKTTLRSLRVLSRKLHRSLLPLVAAAALVTGSAPLHSLVTEARAADSTTEAKANTSVDNRTDIVKRGEYLARAGDCVACHTAPRGRLFAGGLAMDTPFGTLYSPNITPDAQYGIGTWSEDAFFRMMRTGITPEGKLLYPAMPIAQYTKVTREDSNAIFAFLKSVEPVRTPNRKHTLRFPFNQRKLLYGWRTLYFREGEFKPDPTRSVEWNRGAYLVEGLGHCTMCHTKINMLGGSSQSEQFAGGLIPVQNWYAPSLTSDKDGGLGDWSIKDIVDLLQAGISDRGAVYGPMAEVTYHSLQYMTDEDVKAMAVYLKTLPDNRGRKSGPTAPTGTNVFALGEKIYADKCALCHGAKGEGQLQHYPPLAGNQSIEMNSAVNPIRIVLNGGFPPGTKRNPEPYGMPPFAQELNDTDAAAVITYIRTAWGNHGTPVTARDVNELRKAPLH</sequence>
<dbReference type="RefSeq" id="WP_392392654.1">
    <property type="nucleotide sequence ID" value="NZ_JAURTK010000001.1"/>
</dbReference>
<comment type="caution">
    <text evidence="8">The sequence shown here is derived from an EMBL/GenBank/DDBJ whole genome shotgun (WGS) entry which is preliminary data.</text>
</comment>
<evidence type="ECO:0000256" key="5">
    <source>
        <dbReference type="PIRSR" id="PIRSR000018-51"/>
    </source>
</evidence>